<dbReference type="AlphaFoldDB" id="A0A0A9A0L0"/>
<evidence type="ECO:0000256" key="1">
    <source>
        <dbReference type="SAM" id="MobiDB-lite"/>
    </source>
</evidence>
<proteinExistence type="predicted"/>
<organism evidence="2">
    <name type="scientific">Arundo donax</name>
    <name type="common">Giant reed</name>
    <name type="synonym">Donax arundinaceus</name>
    <dbReference type="NCBI Taxonomy" id="35708"/>
    <lineage>
        <taxon>Eukaryota</taxon>
        <taxon>Viridiplantae</taxon>
        <taxon>Streptophyta</taxon>
        <taxon>Embryophyta</taxon>
        <taxon>Tracheophyta</taxon>
        <taxon>Spermatophyta</taxon>
        <taxon>Magnoliopsida</taxon>
        <taxon>Liliopsida</taxon>
        <taxon>Poales</taxon>
        <taxon>Poaceae</taxon>
        <taxon>PACMAD clade</taxon>
        <taxon>Arundinoideae</taxon>
        <taxon>Arundineae</taxon>
        <taxon>Arundo</taxon>
    </lineage>
</organism>
<sequence>MASAGQPPTWNAAAKGCGSMPRRASRILEKWRTASTGRPASSTAIAAVQRRSKSFT</sequence>
<reference evidence="2" key="2">
    <citation type="journal article" date="2015" name="Data Brief">
        <title>Shoot transcriptome of the giant reed, Arundo donax.</title>
        <authorList>
            <person name="Barrero R.A."/>
            <person name="Guerrero F.D."/>
            <person name="Moolhuijzen P."/>
            <person name="Goolsby J.A."/>
            <person name="Tidwell J."/>
            <person name="Bellgard S.E."/>
            <person name="Bellgard M.I."/>
        </authorList>
    </citation>
    <scope>NUCLEOTIDE SEQUENCE</scope>
    <source>
        <tissue evidence="2">Shoot tissue taken approximately 20 cm above the soil surface</tissue>
    </source>
</reference>
<reference evidence="2" key="1">
    <citation type="submission" date="2014-09" db="EMBL/GenBank/DDBJ databases">
        <authorList>
            <person name="Magalhaes I.L.F."/>
            <person name="Oliveira U."/>
            <person name="Santos F.R."/>
            <person name="Vidigal T.H.D.A."/>
            <person name="Brescovit A.D."/>
            <person name="Santos A.J."/>
        </authorList>
    </citation>
    <scope>NUCLEOTIDE SEQUENCE</scope>
    <source>
        <tissue evidence="2">Shoot tissue taken approximately 20 cm above the soil surface</tissue>
    </source>
</reference>
<name>A0A0A9A0L0_ARUDO</name>
<accession>A0A0A9A0L0</accession>
<dbReference type="EMBL" id="GBRH01255345">
    <property type="protein sequence ID" value="JAD42550.1"/>
    <property type="molecule type" value="Transcribed_RNA"/>
</dbReference>
<feature type="region of interest" description="Disordered" evidence="1">
    <location>
        <begin position="1"/>
        <end position="56"/>
    </location>
</feature>
<feature type="compositionally biased region" description="Polar residues" evidence="1">
    <location>
        <begin position="33"/>
        <end position="44"/>
    </location>
</feature>
<protein>
    <submittedName>
        <fullName evidence="2">Uncharacterized protein</fullName>
    </submittedName>
</protein>
<evidence type="ECO:0000313" key="2">
    <source>
        <dbReference type="EMBL" id="JAD42550.1"/>
    </source>
</evidence>